<proteinExistence type="predicted"/>
<dbReference type="AlphaFoldDB" id="A0A1M6PPT5"/>
<dbReference type="OrthoDB" id="1262970at2"/>
<keyword evidence="3" id="KW-1185">Reference proteome</keyword>
<evidence type="ECO:0000256" key="1">
    <source>
        <dbReference type="SAM" id="SignalP"/>
    </source>
</evidence>
<sequence length="178" mass="20836">MKKAFVFFTILSATLAFSQEFILTEDNYKLKDDNSKNYTVLDFPGKNKEELFILTKKYISSNYRGVENEKYKEVVNEQIISDITSLTSRTIFISKKGPNIWRVVNSYEINFKDFKIMIRPTFLHLVNTDNNTKTTIGAFYDSRGILRLQNATYFVDAFTNTFVRNLKKEILDGKTNDW</sequence>
<evidence type="ECO:0008006" key="4">
    <source>
        <dbReference type="Google" id="ProtNLM"/>
    </source>
</evidence>
<dbReference type="STRING" id="1302687.SAMN05444267_100175"/>
<organism evidence="2 3">
    <name type="scientific">Chryseobacterium polytrichastri</name>
    <dbReference type="NCBI Taxonomy" id="1302687"/>
    <lineage>
        <taxon>Bacteria</taxon>
        <taxon>Pseudomonadati</taxon>
        <taxon>Bacteroidota</taxon>
        <taxon>Flavobacteriia</taxon>
        <taxon>Flavobacteriales</taxon>
        <taxon>Weeksellaceae</taxon>
        <taxon>Chryseobacterium group</taxon>
        <taxon>Chryseobacterium</taxon>
    </lineage>
</organism>
<feature type="chain" id="PRO_5011957680" description="DUF4468 domain-containing protein" evidence="1">
    <location>
        <begin position="19"/>
        <end position="178"/>
    </location>
</feature>
<evidence type="ECO:0000313" key="2">
    <source>
        <dbReference type="EMBL" id="SHK09927.1"/>
    </source>
</evidence>
<accession>A0A1M6PPT5</accession>
<keyword evidence="1" id="KW-0732">Signal</keyword>
<dbReference type="EMBL" id="FRAV01000001">
    <property type="protein sequence ID" value="SHK09927.1"/>
    <property type="molecule type" value="Genomic_DNA"/>
</dbReference>
<name>A0A1M6PPT5_9FLAO</name>
<dbReference type="RefSeq" id="WP_073289871.1">
    <property type="nucleotide sequence ID" value="NZ_FRAV01000001.1"/>
</dbReference>
<dbReference type="Proteomes" id="UP000184364">
    <property type="component" value="Unassembled WGS sequence"/>
</dbReference>
<evidence type="ECO:0000313" key="3">
    <source>
        <dbReference type="Proteomes" id="UP000184364"/>
    </source>
</evidence>
<feature type="signal peptide" evidence="1">
    <location>
        <begin position="1"/>
        <end position="18"/>
    </location>
</feature>
<protein>
    <recommendedName>
        <fullName evidence="4">DUF4468 domain-containing protein</fullName>
    </recommendedName>
</protein>
<gene>
    <name evidence="2" type="ORF">SAMN05444267_100175</name>
</gene>
<reference evidence="3" key="1">
    <citation type="submission" date="2016-11" db="EMBL/GenBank/DDBJ databases">
        <authorList>
            <person name="Varghese N."/>
            <person name="Submissions S."/>
        </authorList>
    </citation>
    <scope>NUCLEOTIDE SEQUENCE [LARGE SCALE GENOMIC DNA]</scope>
    <source>
        <strain evidence="3">DSM 26899</strain>
    </source>
</reference>